<feature type="transmembrane region" description="Helical" evidence="4">
    <location>
        <begin position="280"/>
        <end position="300"/>
    </location>
</feature>
<dbReference type="PROSITE" id="PS50850">
    <property type="entry name" value="MFS"/>
    <property type="match status" value="1"/>
</dbReference>
<feature type="transmembrane region" description="Helical" evidence="4">
    <location>
        <begin position="130"/>
        <end position="151"/>
    </location>
</feature>
<evidence type="ECO:0000313" key="7">
    <source>
        <dbReference type="EMBL" id="MEJ5978579.1"/>
    </source>
</evidence>
<feature type="transmembrane region" description="Helical" evidence="4">
    <location>
        <begin position="72"/>
        <end position="91"/>
    </location>
</feature>
<gene>
    <name evidence="7" type="ORF">WG901_18145</name>
</gene>
<comment type="caution">
    <text evidence="7">The sequence shown here is derived from an EMBL/GenBank/DDBJ whole genome shotgun (WGS) entry which is preliminary data.</text>
</comment>
<evidence type="ECO:0000259" key="6">
    <source>
        <dbReference type="PROSITE" id="PS50850"/>
    </source>
</evidence>
<keyword evidence="1 4" id="KW-0812">Transmembrane</keyword>
<reference evidence="7 8" key="1">
    <citation type="submission" date="2024-03" db="EMBL/GenBank/DDBJ databases">
        <authorList>
            <person name="Jo J.-H."/>
        </authorList>
    </citation>
    <scope>NUCLEOTIDE SEQUENCE [LARGE SCALE GENOMIC DNA]</scope>
    <source>
        <strain evidence="7 8">PS1R-30</strain>
    </source>
</reference>
<feature type="transmembrane region" description="Helical" evidence="4">
    <location>
        <begin position="371"/>
        <end position="390"/>
    </location>
</feature>
<evidence type="ECO:0000313" key="8">
    <source>
        <dbReference type="Proteomes" id="UP001361239"/>
    </source>
</evidence>
<dbReference type="InterPro" id="IPR020846">
    <property type="entry name" value="MFS_dom"/>
</dbReference>
<keyword evidence="3 4" id="KW-0472">Membrane</keyword>
<keyword evidence="8" id="KW-1185">Reference proteome</keyword>
<dbReference type="InterPro" id="IPR036259">
    <property type="entry name" value="MFS_trans_sf"/>
</dbReference>
<dbReference type="InterPro" id="IPR011701">
    <property type="entry name" value="MFS"/>
</dbReference>
<evidence type="ECO:0000256" key="1">
    <source>
        <dbReference type="ARBA" id="ARBA00022692"/>
    </source>
</evidence>
<feature type="transmembrane region" description="Helical" evidence="4">
    <location>
        <begin position="97"/>
        <end position="118"/>
    </location>
</feature>
<feature type="transmembrane region" description="Helical" evidence="4">
    <location>
        <begin position="163"/>
        <end position="182"/>
    </location>
</feature>
<evidence type="ECO:0000256" key="2">
    <source>
        <dbReference type="ARBA" id="ARBA00022989"/>
    </source>
</evidence>
<dbReference type="PANTHER" id="PTHR11360">
    <property type="entry name" value="MONOCARBOXYLATE TRANSPORTER"/>
    <property type="match status" value="1"/>
</dbReference>
<dbReference type="Gene3D" id="1.20.1250.20">
    <property type="entry name" value="MFS general substrate transporter like domains"/>
    <property type="match status" value="2"/>
</dbReference>
<dbReference type="PANTHER" id="PTHR11360:SF284">
    <property type="entry name" value="EG:103B4.3 PROTEIN-RELATED"/>
    <property type="match status" value="1"/>
</dbReference>
<organism evidence="7 8">
    <name type="scientific">Novosphingobium anseongense</name>
    <dbReference type="NCBI Taxonomy" id="3133436"/>
    <lineage>
        <taxon>Bacteria</taxon>
        <taxon>Pseudomonadati</taxon>
        <taxon>Pseudomonadota</taxon>
        <taxon>Alphaproteobacteria</taxon>
        <taxon>Sphingomonadales</taxon>
        <taxon>Sphingomonadaceae</taxon>
        <taxon>Novosphingobium</taxon>
    </lineage>
</organism>
<feature type="transmembrane region" description="Helical" evidence="4">
    <location>
        <begin position="340"/>
        <end position="359"/>
    </location>
</feature>
<dbReference type="InterPro" id="IPR050327">
    <property type="entry name" value="Proton-linked_MCT"/>
</dbReference>
<proteinExistence type="predicted"/>
<feature type="signal peptide" evidence="5">
    <location>
        <begin position="1"/>
        <end position="22"/>
    </location>
</feature>
<dbReference type="RefSeq" id="WP_339588521.1">
    <property type="nucleotide sequence ID" value="NZ_JBBHJZ010000004.1"/>
</dbReference>
<feature type="domain" description="Major facilitator superfamily (MFS) profile" evidence="6">
    <location>
        <begin position="1"/>
        <end position="394"/>
    </location>
</feature>
<feature type="transmembrane region" description="Helical" evidence="4">
    <location>
        <begin position="44"/>
        <end position="65"/>
    </location>
</feature>
<protein>
    <submittedName>
        <fullName evidence="7">MFS transporter</fullName>
    </submittedName>
</protein>
<keyword evidence="5" id="KW-0732">Signal</keyword>
<evidence type="ECO:0000256" key="4">
    <source>
        <dbReference type="SAM" id="Phobius"/>
    </source>
</evidence>
<feature type="transmembrane region" description="Helical" evidence="4">
    <location>
        <begin position="250"/>
        <end position="268"/>
    </location>
</feature>
<dbReference type="EMBL" id="JBBHJZ010000004">
    <property type="protein sequence ID" value="MEJ5978579.1"/>
    <property type="molecule type" value="Genomic_DNA"/>
</dbReference>
<evidence type="ECO:0000256" key="3">
    <source>
        <dbReference type="ARBA" id="ARBA00023136"/>
    </source>
</evidence>
<accession>A0ABU8RZX6</accession>
<dbReference type="Pfam" id="PF07690">
    <property type="entry name" value="MFS_1"/>
    <property type="match status" value="1"/>
</dbReference>
<keyword evidence="2 4" id="KW-1133">Transmembrane helix</keyword>
<dbReference type="Proteomes" id="UP001361239">
    <property type="component" value="Unassembled WGS sequence"/>
</dbReference>
<feature type="chain" id="PRO_5047063688" evidence="5">
    <location>
        <begin position="23"/>
        <end position="417"/>
    </location>
</feature>
<feature type="transmembrane region" description="Helical" evidence="4">
    <location>
        <begin position="209"/>
        <end position="230"/>
    </location>
</feature>
<evidence type="ECO:0000256" key="5">
    <source>
        <dbReference type="SAM" id="SignalP"/>
    </source>
</evidence>
<feature type="transmembrane region" description="Helical" evidence="4">
    <location>
        <begin position="306"/>
        <end position="328"/>
    </location>
</feature>
<dbReference type="SUPFAM" id="SSF103473">
    <property type="entry name" value="MFS general substrate transporter"/>
    <property type="match status" value="1"/>
</dbReference>
<name>A0ABU8RZX6_9SPHN</name>
<sequence>MRAAWRPLLAATLGLATGMSMAGPVTTALAPSLISGNHWSPADFAKVGSIALFTSFAFPIIGRLADVLGVRFTALIGMTTLPLAYLAYSLMDGALSTYIVIFFVQSLLCVTTTSTVYTRLVVQHVVKARGLALAIAASGPAVSGVIMGPVLNHYVEAHGWQASYQALAVFAAIAGVVVFLLIPPEKRTAKAQADTPTPKKRRARDDYPIIFRKPAFWCLVGAMLLCNLPATIMLVQLKLLMLANGISGEGAGVMLATMSIGMLAGRFVAGVSLDRFRADLVSFVTLGLPSVGLFLIASTWDAPAVLTFAVFCIGFSFGAEGDIVGFLVARHFGVNVYSSVMGLLTFCTSFSTASGALLLGLTMEKTGGYELYLVIAGVGVLVGATLLLLLGKGRGPGEQAQAIEETVPVAVAPGGAA</sequence>